<sequence length="870" mass="99056">MTSSELRQKFLDFFEKRGHKILPSASLIPNDPTLLLTIAGMVPFKPIFLNKIQPNFKRVVSVQKCVRVNDLGNVGHTARHHTFFEMLGNFSFGDYFKKEACLWGWEFLTQTIGFSPDRMWVSVHRKDQEAFEVWKNCVGVPPERIVFLGDEDNFWASGPIGPCGYCSEIYYDRGEVKGCGQSTCAPGCNCDRYLEVWNLVFMEFDRKADGTLEELPKKNIDTGMGLERLASVVQETDTDYETDLFFPIIQGLEKISGNDYLIPALKPPFRIIADHIRAIVFLIADGIYPSNEGRGYILRRLIRRAYRYGGKIGIHQPFLHELLFTVIDGMSNAYPELFMRKDIISKIVFQEESRFQGTLQSGEAFLSQLIEQTKKNKKQQLSGKDIFMLYDTYGFPSDVAEDILQEEGLQFDKTEFENQMEQQKNRARKARGEKDRLIRSQKEVEELFTGIYSRFVGYNQSMVNTDMVALSDGEDRISRAETGQKVIVALKESPFYPEKGGQEFDTGWIESEQGRVQVEKVYSEFLIEGTVVSGQIKENDRVWAKIDTQRRRLIEIHHTTTHLLHRALREILGSQVKQAGSWVGESGLRFDFTHFSALSEDEIDAVEEIVNQKIFEDLPVVISYSSLDEAQRAGVIALFEEKYQSLVRIVRVGDYTAELCGGTHLRRTSEAGLFKIITESSIGSGLRRVEAVAGSVAYKYLQDYFHLGRDIKKIFGSDHYQILPAINNLIENNKHYKEELQRTFQSHARQAILDALQVAGSNNTPIYLTHLFVENPPEIDYLKEMVDELRTRLSQGIVVLGIKKDEAISGVLAEINLPQSIDLNRLVREITKKIGGGGGGRPSLVQFGGIPFGSWERFVEEIKKMTNQIS</sequence>
<dbReference type="Gene3D" id="3.10.310.40">
    <property type="match status" value="1"/>
</dbReference>
<name>A0A1V5T3K3_9BACT</name>
<evidence type="ECO:0000256" key="9">
    <source>
        <dbReference type="ARBA" id="ARBA00022917"/>
    </source>
</evidence>
<dbReference type="InterPro" id="IPR018162">
    <property type="entry name" value="Ala-tRNA-ligase_IIc_anticod-bd"/>
</dbReference>
<dbReference type="Gene3D" id="3.30.930.10">
    <property type="entry name" value="Bira Bifunctional Protein, Domain 2"/>
    <property type="match status" value="1"/>
</dbReference>
<dbReference type="EMBL" id="MWBQ01000024">
    <property type="protein sequence ID" value="OQA61113.1"/>
    <property type="molecule type" value="Genomic_DNA"/>
</dbReference>
<dbReference type="Pfam" id="PF07973">
    <property type="entry name" value="tRNA_SAD"/>
    <property type="match status" value="1"/>
</dbReference>
<dbReference type="AlphaFoldDB" id="A0A1V5T3K3"/>
<dbReference type="GO" id="GO:0008270">
    <property type="term" value="F:zinc ion binding"/>
    <property type="evidence" value="ECO:0007669"/>
    <property type="project" value="UniProtKB-UniRule"/>
</dbReference>
<evidence type="ECO:0000256" key="8">
    <source>
        <dbReference type="ARBA" id="ARBA00022884"/>
    </source>
</evidence>
<dbReference type="NCBIfam" id="TIGR00344">
    <property type="entry name" value="alaS"/>
    <property type="match status" value="1"/>
</dbReference>
<dbReference type="PANTHER" id="PTHR11777">
    <property type="entry name" value="ALANYL-TRNA SYNTHETASE"/>
    <property type="match status" value="1"/>
</dbReference>
<comment type="function">
    <text evidence="11">Catalyzes the attachment of alanine to tRNA(Ala) in a two-step reaction: alanine is first activated by ATP to form Ala-AMP and then transferred to the acceptor end of tRNA(Ala). Also edits incorrectly charged Ser-tRNA(Ala) and Gly-tRNA(Ala) via its editing domain.</text>
</comment>
<dbReference type="Gene3D" id="3.30.54.20">
    <property type="match status" value="1"/>
</dbReference>
<keyword evidence="10 11" id="KW-0030">Aminoacyl-tRNA synthetase</keyword>
<dbReference type="InterPro" id="IPR023033">
    <property type="entry name" value="Ala_tRNA_ligase_euk/bac"/>
</dbReference>
<keyword evidence="6 11" id="KW-0862">Zinc</keyword>
<evidence type="ECO:0000256" key="3">
    <source>
        <dbReference type="ARBA" id="ARBA00022598"/>
    </source>
</evidence>
<keyword evidence="12" id="KW-0175">Coiled coil</keyword>
<organism evidence="14">
    <name type="scientific">Candidatus Atribacter allofermentans</name>
    <dbReference type="NCBI Taxonomy" id="1852833"/>
    <lineage>
        <taxon>Bacteria</taxon>
        <taxon>Pseudomonadati</taxon>
        <taxon>Atribacterota</taxon>
        <taxon>Atribacteria</taxon>
        <taxon>Atribacterales</taxon>
        <taxon>Atribacteraceae</taxon>
        <taxon>Atribacter</taxon>
    </lineage>
</organism>
<dbReference type="InterPro" id="IPR018165">
    <property type="entry name" value="Ala-tRNA-synth_IIc_core"/>
</dbReference>
<dbReference type="PANTHER" id="PTHR11777:SF9">
    <property type="entry name" value="ALANINE--TRNA LIGASE, CYTOPLASMIC"/>
    <property type="match status" value="1"/>
</dbReference>
<keyword evidence="4 11" id="KW-0479">Metal-binding</keyword>
<dbReference type="InterPro" id="IPR018164">
    <property type="entry name" value="Ala-tRNA-synth_IIc_N"/>
</dbReference>
<dbReference type="PRINTS" id="PR00980">
    <property type="entry name" value="TRNASYNTHALA"/>
</dbReference>
<protein>
    <recommendedName>
        <fullName evidence="11">Alanine--tRNA ligase</fullName>
        <ecNumber evidence="11">6.1.1.7</ecNumber>
    </recommendedName>
    <alternativeName>
        <fullName evidence="11">Alanyl-tRNA synthetase</fullName>
        <shortName evidence="11">AlaRS</shortName>
    </alternativeName>
</protein>
<comment type="catalytic activity">
    <reaction evidence="11">
        <text>tRNA(Ala) + L-alanine + ATP = L-alanyl-tRNA(Ala) + AMP + diphosphate</text>
        <dbReference type="Rhea" id="RHEA:12540"/>
        <dbReference type="Rhea" id="RHEA-COMP:9657"/>
        <dbReference type="Rhea" id="RHEA-COMP:9923"/>
        <dbReference type="ChEBI" id="CHEBI:30616"/>
        <dbReference type="ChEBI" id="CHEBI:33019"/>
        <dbReference type="ChEBI" id="CHEBI:57972"/>
        <dbReference type="ChEBI" id="CHEBI:78442"/>
        <dbReference type="ChEBI" id="CHEBI:78497"/>
        <dbReference type="ChEBI" id="CHEBI:456215"/>
        <dbReference type="EC" id="6.1.1.7"/>
    </reaction>
</comment>
<evidence type="ECO:0000256" key="12">
    <source>
        <dbReference type="SAM" id="Coils"/>
    </source>
</evidence>
<dbReference type="InterPro" id="IPR050058">
    <property type="entry name" value="Ala-tRNA_ligase"/>
</dbReference>
<keyword evidence="7 11" id="KW-0067">ATP-binding</keyword>
<comment type="similarity">
    <text evidence="1 11">Belongs to the class-II aminoacyl-tRNA synthetase family.</text>
</comment>
<feature type="binding site" evidence="11">
    <location>
        <position position="664"/>
    </location>
    <ligand>
        <name>Zn(2+)</name>
        <dbReference type="ChEBI" id="CHEBI:29105"/>
    </ligand>
</feature>
<dbReference type="Pfam" id="PF01411">
    <property type="entry name" value="tRNA-synt_2c"/>
    <property type="match status" value="1"/>
</dbReference>
<evidence type="ECO:0000256" key="5">
    <source>
        <dbReference type="ARBA" id="ARBA00022741"/>
    </source>
</evidence>
<evidence type="ECO:0000259" key="13">
    <source>
        <dbReference type="PROSITE" id="PS50860"/>
    </source>
</evidence>
<dbReference type="InterPro" id="IPR003156">
    <property type="entry name" value="DHHA1_dom"/>
</dbReference>
<dbReference type="SUPFAM" id="SSF55681">
    <property type="entry name" value="Class II aaRS and biotin synthetases"/>
    <property type="match status" value="1"/>
</dbReference>
<evidence type="ECO:0000256" key="1">
    <source>
        <dbReference type="ARBA" id="ARBA00008226"/>
    </source>
</evidence>
<feature type="coiled-coil region" evidence="12">
    <location>
        <begin position="413"/>
        <end position="440"/>
    </location>
</feature>
<reference evidence="14" key="1">
    <citation type="submission" date="2017-02" db="EMBL/GenBank/DDBJ databases">
        <title>Delving into the versatile metabolic prowess of the omnipresent phylum Bacteroidetes.</title>
        <authorList>
            <person name="Nobu M.K."/>
            <person name="Mei R."/>
            <person name="Narihiro T."/>
            <person name="Kuroda K."/>
            <person name="Liu W.-T."/>
        </authorList>
    </citation>
    <scope>NUCLEOTIDE SEQUENCE</scope>
    <source>
        <strain evidence="14">ADurb.Bin276</strain>
    </source>
</reference>
<comment type="subcellular location">
    <subcellularLocation>
        <location evidence="11">Cytoplasm</location>
    </subcellularLocation>
</comment>
<keyword evidence="8 11" id="KW-0694">RNA-binding</keyword>
<feature type="binding site" evidence="11">
    <location>
        <position position="558"/>
    </location>
    <ligand>
        <name>Zn(2+)</name>
        <dbReference type="ChEBI" id="CHEBI:29105"/>
    </ligand>
</feature>
<dbReference type="GO" id="GO:0002161">
    <property type="term" value="F:aminoacyl-tRNA deacylase activity"/>
    <property type="evidence" value="ECO:0007669"/>
    <property type="project" value="TreeGrafter"/>
</dbReference>
<evidence type="ECO:0000313" key="14">
    <source>
        <dbReference type="EMBL" id="OQA61113.1"/>
    </source>
</evidence>
<evidence type="ECO:0000256" key="2">
    <source>
        <dbReference type="ARBA" id="ARBA00022555"/>
    </source>
</evidence>
<dbReference type="Gene3D" id="2.40.30.130">
    <property type="match status" value="1"/>
</dbReference>
<keyword evidence="11" id="KW-0963">Cytoplasm</keyword>
<comment type="cofactor">
    <cofactor evidence="11">
        <name>Zn(2+)</name>
        <dbReference type="ChEBI" id="CHEBI:29105"/>
    </cofactor>
    <text evidence="11">Binds 1 zinc ion per subunit.</text>
</comment>
<dbReference type="SUPFAM" id="SSF101353">
    <property type="entry name" value="Putative anticodon-binding domain of alanyl-tRNA synthetase (AlaRS)"/>
    <property type="match status" value="1"/>
</dbReference>
<comment type="caution">
    <text evidence="14">The sequence shown here is derived from an EMBL/GenBank/DDBJ whole genome shotgun (WGS) entry which is preliminary data.</text>
</comment>
<dbReference type="InterPro" id="IPR002318">
    <property type="entry name" value="Ala-tRNA-lgiase_IIc"/>
</dbReference>
<evidence type="ECO:0000256" key="7">
    <source>
        <dbReference type="ARBA" id="ARBA00022840"/>
    </source>
</evidence>
<gene>
    <name evidence="11 14" type="primary">alaS</name>
    <name evidence="14" type="ORF">BWY41_00342</name>
</gene>
<comment type="domain">
    <text evidence="11">Consists of three domains; the N-terminal catalytic domain, the editing domain and the C-terminal C-Ala domain. The editing domain removes incorrectly charged amino acids, while the C-Ala domain, along with tRNA(Ala), serves as a bridge to cooperatively bring together the editing and aminoacylation centers thus stimulating deacylation of misacylated tRNAs.</text>
</comment>
<dbReference type="InterPro" id="IPR009000">
    <property type="entry name" value="Transl_B-barrel_sf"/>
</dbReference>
<dbReference type="GO" id="GO:0000049">
    <property type="term" value="F:tRNA binding"/>
    <property type="evidence" value="ECO:0007669"/>
    <property type="project" value="UniProtKB-KW"/>
</dbReference>
<dbReference type="FunFam" id="3.30.930.10:FF:000004">
    <property type="entry name" value="Alanine--tRNA ligase"/>
    <property type="match status" value="1"/>
</dbReference>
<keyword evidence="9 11" id="KW-0648">Protein biosynthesis</keyword>
<dbReference type="CDD" id="cd00673">
    <property type="entry name" value="AlaRS_core"/>
    <property type="match status" value="1"/>
</dbReference>
<feature type="binding site" evidence="11">
    <location>
        <position position="562"/>
    </location>
    <ligand>
        <name>Zn(2+)</name>
        <dbReference type="ChEBI" id="CHEBI:29105"/>
    </ligand>
</feature>
<dbReference type="EC" id="6.1.1.7" evidence="11"/>
<dbReference type="PROSITE" id="PS50860">
    <property type="entry name" value="AA_TRNA_LIGASE_II_ALA"/>
    <property type="match status" value="1"/>
</dbReference>
<evidence type="ECO:0000256" key="10">
    <source>
        <dbReference type="ARBA" id="ARBA00023146"/>
    </source>
</evidence>
<accession>A0A1V5T3K3</accession>
<dbReference type="GO" id="GO:0005524">
    <property type="term" value="F:ATP binding"/>
    <property type="evidence" value="ECO:0007669"/>
    <property type="project" value="UniProtKB-UniRule"/>
</dbReference>
<dbReference type="SUPFAM" id="SSF50447">
    <property type="entry name" value="Translation proteins"/>
    <property type="match status" value="1"/>
</dbReference>
<dbReference type="InterPro" id="IPR012947">
    <property type="entry name" value="tRNA_SAD"/>
</dbReference>
<dbReference type="GO" id="GO:0005829">
    <property type="term" value="C:cytosol"/>
    <property type="evidence" value="ECO:0007669"/>
    <property type="project" value="TreeGrafter"/>
</dbReference>
<proteinExistence type="inferred from homology"/>
<dbReference type="InterPro" id="IPR045864">
    <property type="entry name" value="aa-tRNA-synth_II/BPL/LPL"/>
</dbReference>
<evidence type="ECO:0000256" key="6">
    <source>
        <dbReference type="ARBA" id="ARBA00022833"/>
    </source>
</evidence>
<keyword evidence="5 11" id="KW-0547">Nucleotide-binding</keyword>
<dbReference type="SMART" id="SM00863">
    <property type="entry name" value="tRNA_SAD"/>
    <property type="match status" value="1"/>
</dbReference>
<dbReference type="InterPro" id="IPR018163">
    <property type="entry name" value="Thr/Ala-tRNA-synth_IIc_edit"/>
</dbReference>
<evidence type="ECO:0000256" key="11">
    <source>
        <dbReference type="HAMAP-Rule" id="MF_00036"/>
    </source>
</evidence>
<evidence type="ECO:0000256" key="4">
    <source>
        <dbReference type="ARBA" id="ARBA00022723"/>
    </source>
</evidence>
<dbReference type="HAMAP" id="MF_00036_B">
    <property type="entry name" value="Ala_tRNA_synth_B"/>
    <property type="match status" value="1"/>
</dbReference>
<dbReference type="FunFam" id="3.30.980.10:FF:000004">
    <property type="entry name" value="Alanine--tRNA ligase, cytoplasmic"/>
    <property type="match status" value="1"/>
</dbReference>
<dbReference type="Proteomes" id="UP000485569">
    <property type="component" value="Unassembled WGS sequence"/>
</dbReference>
<feature type="domain" description="Alanyl-transfer RNA synthetases family profile" evidence="13">
    <location>
        <begin position="1"/>
        <end position="703"/>
    </location>
</feature>
<keyword evidence="2 11" id="KW-0820">tRNA-binding</keyword>
<dbReference type="GO" id="GO:0006419">
    <property type="term" value="P:alanyl-tRNA aminoacylation"/>
    <property type="evidence" value="ECO:0007669"/>
    <property type="project" value="UniProtKB-UniRule"/>
</dbReference>
<feature type="binding site" evidence="11">
    <location>
        <position position="660"/>
    </location>
    <ligand>
        <name>Zn(2+)</name>
        <dbReference type="ChEBI" id="CHEBI:29105"/>
    </ligand>
</feature>
<dbReference type="Gene3D" id="3.30.980.10">
    <property type="entry name" value="Threonyl-trna Synthetase, Chain A, domain 2"/>
    <property type="match status" value="1"/>
</dbReference>
<dbReference type="GO" id="GO:0004813">
    <property type="term" value="F:alanine-tRNA ligase activity"/>
    <property type="evidence" value="ECO:0007669"/>
    <property type="project" value="UniProtKB-UniRule"/>
</dbReference>
<dbReference type="SUPFAM" id="SSF55186">
    <property type="entry name" value="ThrRS/AlaRS common domain"/>
    <property type="match status" value="1"/>
</dbReference>
<keyword evidence="3 11" id="KW-0436">Ligase</keyword>
<dbReference type="Pfam" id="PF02272">
    <property type="entry name" value="DHHA1"/>
    <property type="match status" value="1"/>
</dbReference>